<evidence type="ECO:0000256" key="3">
    <source>
        <dbReference type="SAM" id="Phobius"/>
    </source>
</evidence>
<dbReference type="EMBL" id="CH991547">
    <property type="protein sequence ID" value="EDQ90644.1"/>
    <property type="molecule type" value="Genomic_DNA"/>
</dbReference>
<evidence type="ECO:0000313" key="4">
    <source>
        <dbReference type="EMBL" id="EDQ90644.1"/>
    </source>
</evidence>
<dbReference type="InParanoid" id="A9UVT5"/>
<dbReference type="KEGG" id="mbr:MONBRDRAFT_31852"/>
<feature type="transmembrane region" description="Helical" evidence="3">
    <location>
        <begin position="269"/>
        <end position="288"/>
    </location>
</feature>
<dbReference type="InterPro" id="IPR005240">
    <property type="entry name" value="DUF389"/>
</dbReference>
<dbReference type="AlphaFoldDB" id="A9UVT5"/>
<feature type="transmembrane region" description="Helical" evidence="3">
    <location>
        <begin position="168"/>
        <end position="185"/>
    </location>
</feature>
<evidence type="ECO:0008006" key="6">
    <source>
        <dbReference type="Google" id="ProtNLM"/>
    </source>
</evidence>
<keyword evidence="1" id="KW-0175">Coiled coil</keyword>
<feature type="transmembrane region" description="Helical" evidence="3">
    <location>
        <begin position="337"/>
        <end position="362"/>
    </location>
</feature>
<feature type="region of interest" description="Disordered" evidence="2">
    <location>
        <begin position="493"/>
        <end position="692"/>
    </location>
</feature>
<dbReference type="GeneID" id="5890036"/>
<organism evidence="4 5">
    <name type="scientific">Monosiga brevicollis</name>
    <name type="common">Choanoflagellate</name>
    <dbReference type="NCBI Taxonomy" id="81824"/>
    <lineage>
        <taxon>Eukaryota</taxon>
        <taxon>Choanoflagellata</taxon>
        <taxon>Craspedida</taxon>
        <taxon>Salpingoecidae</taxon>
        <taxon>Monosiga</taxon>
    </lineage>
</organism>
<evidence type="ECO:0000256" key="2">
    <source>
        <dbReference type="SAM" id="MobiDB-lite"/>
    </source>
</evidence>
<name>A9UVT5_MONBE</name>
<dbReference type="RefSeq" id="XP_001744695.1">
    <property type="nucleotide sequence ID" value="XM_001744643.1"/>
</dbReference>
<protein>
    <recommendedName>
        <fullName evidence="6">DUF389 domain-containing protein</fullName>
    </recommendedName>
</protein>
<keyword evidence="5" id="KW-1185">Reference proteome</keyword>
<keyword evidence="3" id="KW-0812">Transmembrane</keyword>
<sequence length="692" mass="74252">MSAPEMLVVSFKKAHKIYRFRHTDRHAKTKEEAHFLLDKLREALAQAKIKDAIWQESEIEGPEMARADNALVSDSTSAQTTFSTVDNTQMTVWIPSFAGETTERLLSIIQDLGIGEANSNTMLGLMPMVLRLPERSPDEESKKSDYIKARVTIVQIINGLKGSAALTLDYYGLCFAASIIAALGLGRDDTVATVASMLISPLMGPILAFTFGVTIREPDLIRQGLISEAVGLGMCFFSGLAFGLVTGYWGPGWDFPSEFMRSRGTSEGLLVGLGIAIPSGIGVALSVLGNNTGSLVGVAISASLLPPAVNTGLLFGFGIVAAIMGEPERKVSEYFELGGVSFALVLMNILVIFVMGIASLYVKSAIPKITGKSELWHHQIPVYREHQINQGKTSIKMAKQVKKLVNGQPLETVAEEEDVNDYEDELHAMRAEQLEAQRQATLNPRVKDFDSEKAFLPLKGSAPFHPQALRHRHTGAGALAQPTVHGATYTTINQRTQNRGRLDPALFDEPGLSDQPNAQPSSRVVKGAPEDADPEQEGRPSARVVPSWKRDENTTGDVPVHAPHKRTSTVLRESLYRPPRASGDDLDSEATVKESAEQPSSLAPLVQALSRHGPHSKGAAGTPDAGVAPTNGASDGAQAQPMSTIHTPVVVSDSILPDSQRVLPPDAISTASTSADEGAEVPAAHRAQHSDV</sequence>
<gene>
    <name evidence="4" type="ORF">MONBRDRAFT_31852</name>
</gene>
<dbReference type="Proteomes" id="UP000001357">
    <property type="component" value="Unassembled WGS sequence"/>
</dbReference>
<evidence type="ECO:0000313" key="5">
    <source>
        <dbReference type="Proteomes" id="UP000001357"/>
    </source>
</evidence>
<evidence type="ECO:0000256" key="1">
    <source>
        <dbReference type="SAM" id="Coils"/>
    </source>
</evidence>
<keyword evidence="3" id="KW-0472">Membrane</keyword>
<accession>A9UVT5</accession>
<feature type="transmembrane region" description="Helical" evidence="3">
    <location>
        <begin position="225"/>
        <end position="249"/>
    </location>
</feature>
<feature type="transmembrane region" description="Helical" evidence="3">
    <location>
        <begin position="191"/>
        <end position="213"/>
    </location>
</feature>
<proteinExistence type="predicted"/>
<feature type="coiled-coil region" evidence="1">
    <location>
        <begin position="412"/>
        <end position="439"/>
    </location>
</feature>
<dbReference type="PANTHER" id="PTHR20992:SF9">
    <property type="entry name" value="AT15442P-RELATED"/>
    <property type="match status" value="1"/>
</dbReference>
<reference evidence="4 5" key="1">
    <citation type="journal article" date="2008" name="Nature">
        <title>The genome of the choanoflagellate Monosiga brevicollis and the origin of metazoans.</title>
        <authorList>
            <consortium name="JGI Sequencing"/>
            <person name="King N."/>
            <person name="Westbrook M.J."/>
            <person name="Young S.L."/>
            <person name="Kuo A."/>
            <person name="Abedin M."/>
            <person name="Chapman J."/>
            <person name="Fairclough S."/>
            <person name="Hellsten U."/>
            <person name="Isogai Y."/>
            <person name="Letunic I."/>
            <person name="Marr M."/>
            <person name="Pincus D."/>
            <person name="Putnam N."/>
            <person name="Rokas A."/>
            <person name="Wright K.J."/>
            <person name="Zuzow R."/>
            <person name="Dirks W."/>
            <person name="Good M."/>
            <person name="Goodstein D."/>
            <person name="Lemons D."/>
            <person name="Li W."/>
            <person name="Lyons J.B."/>
            <person name="Morris A."/>
            <person name="Nichols S."/>
            <person name="Richter D.J."/>
            <person name="Salamov A."/>
            <person name="Bork P."/>
            <person name="Lim W.A."/>
            <person name="Manning G."/>
            <person name="Miller W.T."/>
            <person name="McGinnis W."/>
            <person name="Shapiro H."/>
            <person name="Tjian R."/>
            <person name="Grigoriev I.V."/>
            <person name="Rokhsar D."/>
        </authorList>
    </citation>
    <scope>NUCLEOTIDE SEQUENCE [LARGE SCALE GENOMIC DNA]</scope>
    <source>
        <strain evidence="5">MX1 / ATCC 50154</strain>
    </source>
</reference>
<keyword evidence="3" id="KW-1133">Transmembrane helix</keyword>
<dbReference type="PANTHER" id="PTHR20992">
    <property type="entry name" value="AT15442P-RELATED"/>
    <property type="match status" value="1"/>
</dbReference>
<dbReference type="Pfam" id="PF04087">
    <property type="entry name" value="DUF389"/>
    <property type="match status" value="1"/>
</dbReference>
<feature type="transmembrane region" description="Helical" evidence="3">
    <location>
        <begin position="295"/>
        <end position="325"/>
    </location>
</feature>
<dbReference type="eggNOG" id="ENOG502QWS6">
    <property type="taxonomic scope" value="Eukaryota"/>
</dbReference>